<dbReference type="InterPro" id="IPR023575">
    <property type="entry name" value="Ribosomal_uS19_SF"/>
</dbReference>
<dbReference type="InterPro" id="IPR005732">
    <property type="entry name" value="Ribosomal_uS19_bac-type"/>
</dbReference>
<dbReference type="GO" id="GO:0019843">
    <property type="term" value="F:rRNA binding"/>
    <property type="evidence" value="ECO:0007669"/>
    <property type="project" value="UniProtKB-UniRule"/>
</dbReference>
<proteinExistence type="inferred from homology"/>
<dbReference type="PANTHER" id="PTHR11880">
    <property type="entry name" value="RIBOSOMAL PROTEIN S19P FAMILY MEMBER"/>
    <property type="match status" value="1"/>
</dbReference>
<keyword evidence="3 7" id="KW-0694">RNA-binding</keyword>
<dbReference type="GO" id="GO:0003735">
    <property type="term" value="F:structural constituent of ribosome"/>
    <property type="evidence" value="ECO:0007669"/>
    <property type="project" value="InterPro"/>
</dbReference>
<evidence type="ECO:0000256" key="8">
    <source>
        <dbReference type="RuleBase" id="RU003485"/>
    </source>
</evidence>
<dbReference type="RefSeq" id="YP_009589679.1">
    <property type="nucleotide sequence ID" value="NC_041644.1"/>
</dbReference>
<dbReference type="InterPro" id="IPR002222">
    <property type="entry name" value="Ribosomal_uS19"/>
</dbReference>
<dbReference type="PIRSF" id="PIRSF002144">
    <property type="entry name" value="Ribosomal_S19"/>
    <property type="match status" value="1"/>
</dbReference>
<dbReference type="GeneID" id="39721535"/>
<organism evidence="9">
    <name type="scientific">Selaginella remotifolia</name>
    <name type="common">Spikemoss</name>
    <dbReference type="NCBI Taxonomy" id="137170"/>
    <lineage>
        <taxon>Eukaryota</taxon>
        <taxon>Viridiplantae</taxon>
        <taxon>Streptophyta</taxon>
        <taxon>Embryophyta</taxon>
        <taxon>Tracheophyta</taxon>
        <taxon>Lycopodiopsida</taxon>
        <taxon>Selaginellales</taxon>
        <taxon>Selaginellaceae</taxon>
        <taxon>Selaginella</taxon>
    </lineage>
</organism>
<dbReference type="InterPro" id="IPR020934">
    <property type="entry name" value="Ribosomal_uS19_CS"/>
</dbReference>
<dbReference type="SUPFAM" id="SSF54570">
    <property type="entry name" value="Ribosomal protein S19"/>
    <property type="match status" value="1"/>
</dbReference>
<comment type="subcellular location">
    <subcellularLocation>
        <location evidence="7">Plastid</location>
        <location evidence="7">Chloroplast</location>
    </subcellularLocation>
</comment>
<comment type="similarity">
    <text evidence="1 7 8">Belongs to the universal ribosomal protein uS19 family.</text>
</comment>
<sequence>MARSLRKGPFVADRLLRRIDSLGAGGGGGVVVTWSRASAVVPTLIGHTIAVHNGREHLPFYITDRMVGHKLGEFVPTRTFRGHAGSDKKSRR</sequence>
<keyword evidence="9" id="KW-0934">Plastid</keyword>
<dbReference type="PROSITE" id="PS00323">
    <property type="entry name" value="RIBOSOMAL_S19"/>
    <property type="match status" value="1"/>
</dbReference>
<gene>
    <name evidence="7 9" type="primary">rps19</name>
</gene>
<name>A0A482CIM9_SELRE</name>
<keyword evidence="5 7" id="KW-0687">Ribonucleoprotein</keyword>
<dbReference type="HAMAP" id="MF_00531">
    <property type="entry name" value="Ribosomal_uS19"/>
    <property type="match status" value="1"/>
</dbReference>
<keyword evidence="9" id="KW-0150">Chloroplast</keyword>
<evidence type="ECO:0000256" key="3">
    <source>
        <dbReference type="ARBA" id="ARBA00022884"/>
    </source>
</evidence>
<dbReference type="GO" id="GO:0000028">
    <property type="term" value="P:ribosomal small subunit assembly"/>
    <property type="evidence" value="ECO:0007669"/>
    <property type="project" value="TreeGrafter"/>
</dbReference>
<evidence type="ECO:0000256" key="4">
    <source>
        <dbReference type="ARBA" id="ARBA00022980"/>
    </source>
</evidence>
<comment type="function">
    <text evidence="7">Protein S19 forms a complex with S13 that binds strongly to the 16S ribosomal RNA.</text>
</comment>
<dbReference type="PRINTS" id="PR00975">
    <property type="entry name" value="RIBOSOMALS19"/>
</dbReference>
<evidence type="ECO:0000256" key="5">
    <source>
        <dbReference type="ARBA" id="ARBA00023274"/>
    </source>
</evidence>
<keyword evidence="2 7" id="KW-0699">rRNA-binding</keyword>
<evidence type="ECO:0000256" key="6">
    <source>
        <dbReference type="ARBA" id="ARBA00035253"/>
    </source>
</evidence>
<dbReference type="GO" id="GO:0005763">
    <property type="term" value="C:mitochondrial small ribosomal subunit"/>
    <property type="evidence" value="ECO:0007669"/>
    <property type="project" value="TreeGrafter"/>
</dbReference>
<reference evidence="9" key="1">
    <citation type="submission" date="2018-07" db="EMBL/GenBank/DDBJ databases">
        <authorList>
            <person name="Zhang H."/>
            <person name="Zhang X."/>
        </authorList>
    </citation>
    <scope>NUCLEOTIDE SEQUENCE</scope>
</reference>
<dbReference type="GO" id="GO:0006412">
    <property type="term" value="P:translation"/>
    <property type="evidence" value="ECO:0007669"/>
    <property type="project" value="UniProtKB-UniRule"/>
</dbReference>
<dbReference type="PANTHER" id="PTHR11880:SF8">
    <property type="entry name" value="SMALL RIBOSOMAL SUBUNIT PROTEIN US19M"/>
    <property type="match status" value="1"/>
</dbReference>
<evidence type="ECO:0000313" key="9">
    <source>
        <dbReference type="EMBL" id="QBL76262.1"/>
    </source>
</evidence>
<dbReference type="GO" id="GO:0009507">
    <property type="term" value="C:chloroplast"/>
    <property type="evidence" value="ECO:0007669"/>
    <property type="project" value="UniProtKB-SubCell"/>
</dbReference>
<dbReference type="Gene3D" id="3.30.860.10">
    <property type="entry name" value="30s Ribosomal Protein S19, Chain A"/>
    <property type="match status" value="1"/>
</dbReference>
<evidence type="ECO:0000256" key="1">
    <source>
        <dbReference type="ARBA" id="ARBA00007345"/>
    </source>
</evidence>
<geneLocation type="chloroplast" evidence="9"/>
<evidence type="ECO:0000256" key="2">
    <source>
        <dbReference type="ARBA" id="ARBA00022730"/>
    </source>
</evidence>
<evidence type="ECO:0000256" key="7">
    <source>
        <dbReference type="HAMAP-Rule" id="MF_00531"/>
    </source>
</evidence>
<dbReference type="AlphaFoldDB" id="A0A482CIM9"/>
<keyword evidence="4 7" id="KW-0689">Ribosomal protein</keyword>
<dbReference type="Pfam" id="PF00203">
    <property type="entry name" value="Ribosomal_S19"/>
    <property type="match status" value="1"/>
</dbReference>
<dbReference type="EMBL" id="MH598535">
    <property type="protein sequence ID" value="QBL76262.1"/>
    <property type="molecule type" value="Genomic_DNA"/>
</dbReference>
<dbReference type="FunFam" id="3.30.860.10:FF:000001">
    <property type="entry name" value="30S ribosomal protein S19"/>
    <property type="match status" value="1"/>
</dbReference>
<protein>
    <recommendedName>
        <fullName evidence="6 7">Small ribosomal subunit protein uS19c</fullName>
    </recommendedName>
</protein>
<dbReference type="NCBIfam" id="TIGR01050">
    <property type="entry name" value="rpsS_bact"/>
    <property type="match status" value="1"/>
</dbReference>
<accession>A0A482CIM9</accession>
<reference evidence="9" key="2">
    <citation type="journal article" date="2019" name="J. ISSAAS">
        <title>The Unique Evolutionary Trajectory 1 and Dynamic Conformations of DR and IR/DR-coexisting Plastomes of the Early Vascular Plant Selaginellaceae (Lycophyte).</title>
        <authorList>
            <person name="Zhang H.-R."/>
            <person name="Xiang Q.-P."/>
            <person name="Zhang X.-C."/>
        </authorList>
    </citation>
    <scope>NUCLEOTIDE SEQUENCE</scope>
</reference>